<dbReference type="EC" id="2.3.1.85" evidence="1"/>
<dbReference type="Proteomes" id="UP000502823">
    <property type="component" value="Unassembled WGS sequence"/>
</dbReference>
<comment type="catalytic activity">
    <reaction evidence="6">
        <text>acetyl-CoA + n malonyl-CoA + 2n NADPH + 2n H(+) = a long-chain fatty acid + (n+1) CoA + n CO2 + 2n NADP(+).</text>
        <dbReference type="EC" id="2.3.1.85"/>
    </reaction>
</comment>
<dbReference type="Gene3D" id="3.40.50.720">
    <property type="entry name" value="NAD(P)-binding Rossmann-like Domain"/>
    <property type="match status" value="1"/>
</dbReference>
<gene>
    <name evidence="8" type="ORF">Cfor_00531</name>
</gene>
<dbReference type="InterPro" id="IPR020806">
    <property type="entry name" value="PKS_PP-bd"/>
</dbReference>
<dbReference type="SUPFAM" id="SSF50129">
    <property type="entry name" value="GroES-like"/>
    <property type="match status" value="1"/>
</dbReference>
<evidence type="ECO:0000313" key="9">
    <source>
        <dbReference type="Proteomes" id="UP000502823"/>
    </source>
</evidence>
<dbReference type="EMBL" id="BLKM01006011">
    <property type="protein sequence ID" value="GFG36014.1"/>
    <property type="molecule type" value="Genomic_DNA"/>
</dbReference>
<dbReference type="PROSITE" id="PS50075">
    <property type="entry name" value="CARRIER"/>
    <property type="match status" value="1"/>
</dbReference>
<dbReference type="GO" id="GO:0006633">
    <property type="term" value="P:fatty acid biosynthetic process"/>
    <property type="evidence" value="ECO:0007669"/>
    <property type="project" value="TreeGrafter"/>
</dbReference>
<comment type="caution">
    <text evidence="8">The sequence shown here is derived from an EMBL/GenBank/DDBJ whole genome shotgun (WGS) entry which is preliminary data.</text>
</comment>
<dbReference type="CDD" id="cd08954">
    <property type="entry name" value="KR_1_FAS_SDR_x"/>
    <property type="match status" value="1"/>
</dbReference>
<dbReference type="CDD" id="cd05195">
    <property type="entry name" value="enoyl_red"/>
    <property type="match status" value="1"/>
</dbReference>
<protein>
    <recommendedName>
        <fullName evidence="2">Fatty acid synthase</fullName>
        <ecNumber evidence="1">2.3.1.85</ecNumber>
    </recommendedName>
</protein>
<dbReference type="SMART" id="SM00829">
    <property type="entry name" value="PKS_ER"/>
    <property type="match status" value="1"/>
</dbReference>
<evidence type="ECO:0000313" key="8">
    <source>
        <dbReference type="EMBL" id="GFG36014.1"/>
    </source>
</evidence>
<dbReference type="InParanoid" id="A0A6L2PUY8"/>
<evidence type="ECO:0000256" key="6">
    <source>
        <dbReference type="ARBA" id="ARBA00044883"/>
    </source>
</evidence>
<dbReference type="SMART" id="SM00823">
    <property type="entry name" value="PKS_PP"/>
    <property type="match status" value="1"/>
</dbReference>
<dbReference type="Gene3D" id="3.90.180.10">
    <property type="entry name" value="Medium-chain alcohol dehydrogenases, catalytic domain"/>
    <property type="match status" value="1"/>
</dbReference>
<dbReference type="SUPFAM" id="SSF51735">
    <property type="entry name" value="NAD(P)-binding Rossmann-fold domains"/>
    <property type="match status" value="2"/>
</dbReference>
<feature type="domain" description="Carrier" evidence="7">
    <location>
        <begin position="705"/>
        <end position="782"/>
    </location>
</feature>
<dbReference type="InterPro" id="IPR036736">
    <property type="entry name" value="ACP-like_sf"/>
</dbReference>
<keyword evidence="4" id="KW-0597">Phosphoprotein</keyword>
<organism evidence="8 9">
    <name type="scientific">Coptotermes formosanus</name>
    <name type="common">Formosan subterranean termite</name>
    <dbReference type="NCBI Taxonomy" id="36987"/>
    <lineage>
        <taxon>Eukaryota</taxon>
        <taxon>Metazoa</taxon>
        <taxon>Ecdysozoa</taxon>
        <taxon>Arthropoda</taxon>
        <taxon>Hexapoda</taxon>
        <taxon>Insecta</taxon>
        <taxon>Pterygota</taxon>
        <taxon>Neoptera</taxon>
        <taxon>Polyneoptera</taxon>
        <taxon>Dictyoptera</taxon>
        <taxon>Blattodea</taxon>
        <taxon>Blattoidea</taxon>
        <taxon>Termitoidae</taxon>
        <taxon>Rhinotermitidae</taxon>
        <taxon>Coptotermes</taxon>
    </lineage>
</organism>
<feature type="non-terminal residue" evidence="8">
    <location>
        <position position="1"/>
    </location>
</feature>
<dbReference type="GO" id="GO:0016491">
    <property type="term" value="F:oxidoreductase activity"/>
    <property type="evidence" value="ECO:0007669"/>
    <property type="project" value="InterPro"/>
</dbReference>
<evidence type="ECO:0000256" key="1">
    <source>
        <dbReference type="ARBA" id="ARBA00012873"/>
    </source>
</evidence>
<evidence type="ECO:0000256" key="2">
    <source>
        <dbReference type="ARBA" id="ARBA00018769"/>
    </source>
</evidence>
<dbReference type="Pfam" id="PF08659">
    <property type="entry name" value="KR"/>
    <property type="match status" value="1"/>
</dbReference>
<dbReference type="InterPro" id="IPR049391">
    <property type="entry name" value="FAS_pseudo-KR"/>
</dbReference>
<dbReference type="FunFam" id="3.40.50.720:FF:000209">
    <property type="entry name" value="Polyketide synthase Pks12"/>
    <property type="match status" value="1"/>
</dbReference>
<evidence type="ECO:0000256" key="4">
    <source>
        <dbReference type="ARBA" id="ARBA00022553"/>
    </source>
</evidence>
<sequence>EVVMDVPAVIHVSAQNYDWLPKVQAVITKSSKHRILLVAQGEPLNGILGLVNCIRKEPGGESIRCVFILDKSAPAFNLDVPLYHQQLNKDLVMNVYSNGHWGSYRHLPLDSCNTIPVPHAYVNVTTRGDLSSLKWIEGQLQLDRYQKEELIHVYYAALNFRDVMTATGKLALEVVSNSRLQEDCVLGLEYAGCDVKGRHVMGMGQYGCMATLVVPDKEFTWNVPEHWTLEEAATIPVVYGTVYYALVIIGHMKKGDSVLIHAGSGGVGQAAINVCLHAGCTVYTTVGTEEKREFIKKQFPQLMDCNIGNSRDTSFEQLIMLETNGRGVDLVLNSLSEEKLQASVRCLAIGGRFLEIGKFDLSSNRPLGMEMFLKGTSFHGVMLDSLFFGSSEAKMMVHDLVEEGIKSGAVQPLVRTVFAADEVEQAFRYMAAGKHIGKVLVQIRQEEDRKLRMPSPLLIQACPRYHCNPACTYIITGGLGGFGLELADWLVLRGARKLVLTSRHGIKTGYQSLRVRTWRGYGTTVVISVADITTRAGVASLLSDANKLDPVDAIFNLAVVLKDALLQNQSEADFAASAGPKAQAALYLDELSRQMCPQLRHFVVFSSVSCGHGNAGQTNYGMTNSVMERICEARVREGFPGLAVQWGAVGDVGLVADMQEDNVEIVIGGTLQQKISSCLEVLNGFMMQSYPVVASMVVAEKCGGSAGSGNIVDCVSNILGIRDLKTVSLHSTLAELGMDSMMAVEIKQTLEREFEVFLTSQEIRSLTFAHLSELSAAKEEPNIIPEGQSSAAPCVDEVPIEGLELLLRAVGDEETAAQPVLHLPSAVGTGKDVEDVAKARPILFMIPGLEGMGSILEPLARNLKYQTLCLQLGYSNLGSTAQDMAQALLPVQHTGSQYHLLMTPVVICMSYQGIPCYYRTLTFIHQQAVTVGL</sequence>
<dbReference type="GO" id="GO:0031177">
    <property type="term" value="F:phosphopantetheine binding"/>
    <property type="evidence" value="ECO:0007669"/>
    <property type="project" value="InterPro"/>
</dbReference>
<dbReference type="InterPro" id="IPR009081">
    <property type="entry name" value="PP-bd_ACP"/>
</dbReference>
<dbReference type="SMART" id="SM00822">
    <property type="entry name" value="PKS_KR"/>
    <property type="match status" value="1"/>
</dbReference>
<dbReference type="AlphaFoldDB" id="A0A6L2PUY8"/>
<evidence type="ECO:0000259" key="7">
    <source>
        <dbReference type="PROSITE" id="PS50075"/>
    </source>
</evidence>
<dbReference type="Gene3D" id="1.10.1200.10">
    <property type="entry name" value="ACP-like"/>
    <property type="match status" value="1"/>
</dbReference>
<dbReference type="PANTHER" id="PTHR43775">
    <property type="entry name" value="FATTY ACID SYNTHASE"/>
    <property type="match status" value="1"/>
</dbReference>
<dbReference type="OrthoDB" id="329835at2759"/>
<dbReference type="FunFam" id="3.90.180.10:FF:000015">
    <property type="entry name" value="Fatty acid synthase"/>
    <property type="match status" value="1"/>
</dbReference>
<dbReference type="InterPro" id="IPR036291">
    <property type="entry name" value="NAD(P)-bd_dom_sf"/>
</dbReference>
<dbReference type="InterPro" id="IPR011032">
    <property type="entry name" value="GroES-like_sf"/>
</dbReference>
<evidence type="ECO:0000256" key="3">
    <source>
        <dbReference type="ARBA" id="ARBA00022450"/>
    </source>
</evidence>
<keyword evidence="9" id="KW-1185">Reference proteome</keyword>
<accession>A0A6L2PUY8</accession>
<dbReference type="Pfam" id="PF13602">
    <property type="entry name" value="ADH_zinc_N_2"/>
    <property type="match status" value="1"/>
</dbReference>
<reference evidence="9" key="1">
    <citation type="submission" date="2020-01" db="EMBL/GenBank/DDBJ databases">
        <title>Draft genome sequence of the Termite Coptotermes fromosanus.</title>
        <authorList>
            <person name="Itakura S."/>
            <person name="Yosikawa Y."/>
            <person name="Umezawa K."/>
        </authorList>
    </citation>
    <scope>NUCLEOTIDE SEQUENCE [LARGE SCALE GENOMIC DNA]</scope>
</reference>
<dbReference type="Pfam" id="PF21149">
    <property type="entry name" value="FAS_pseudo-KR"/>
    <property type="match status" value="1"/>
</dbReference>
<dbReference type="FunFam" id="1.10.1200.10:FF:000013">
    <property type="entry name" value="Fatty acid synthase"/>
    <property type="match status" value="1"/>
</dbReference>
<dbReference type="PANTHER" id="PTHR43775:SF23">
    <property type="entry name" value="FATTY ACID SYNTHASE 3"/>
    <property type="match status" value="1"/>
</dbReference>
<keyword evidence="5" id="KW-0808">Transferase</keyword>
<dbReference type="GO" id="GO:0004312">
    <property type="term" value="F:fatty acid synthase activity"/>
    <property type="evidence" value="ECO:0007669"/>
    <property type="project" value="UniProtKB-EC"/>
</dbReference>
<dbReference type="SUPFAM" id="SSF47336">
    <property type="entry name" value="ACP-like"/>
    <property type="match status" value="1"/>
</dbReference>
<dbReference type="Pfam" id="PF00550">
    <property type="entry name" value="PP-binding"/>
    <property type="match status" value="1"/>
</dbReference>
<dbReference type="InterPro" id="IPR020843">
    <property type="entry name" value="ER"/>
</dbReference>
<keyword evidence="3" id="KW-0596">Phosphopantetheine</keyword>
<name>A0A6L2PUY8_COPFO</name>
<dbReference type="InterPro" id="IPR013968">
    <property type="entry name" value="PKS_KR"/>
</dbReference>
<dbReference type="InterPro" id="IPR050091">
    <property type="entry name" value="PKS_NRPS_Biosynth_Enz"/>
</dbReference>
<proteinExistence type="predicted"/>
<evidence type="ECO:0000256" key="5">
    <source>
        <dbReference type="ARBA" id="ARBA00022679"/>
    </source>
</evidence>
<dbReference type="InterPro" id="IPR057326">
    <property type="entry name" value="KR_dom"/>
</dbReference>